<dbReference type="EC" id="2.3.1.257" evidence="4"/>
<evidence type="ECO:0000256" key="12">
    <source>
        <dbReference type="ARBA" id="ARBA00047821"/>
    </source>
</evidence>
<evidence type="ECO:0000256" key="6">
    <source>
        <dbReference type="ARBA" id="ARBA00022490"/>
    </source>
</evidence>
<dbReference type="GO" id="GO:1990189">
    <property type="term" value="F:protein N-terminal-serine acetyltransferase activity"/>
    <property type="evidence" value="ECO:0007669"/>
    <property type="project" value="UniProtKB-EC"/>
</dbReference>
<comment type="subcellular location">
    <subcellularLocation>
        <location evidence="2">Cytoplasm</location>
    </subcellularLocation>
    <subcellularLocation>
        <location evidence="1">Nucleus</location>
    </subcellularLocation>
</comment>
<dbReference type="InterPro" id="IPR000182">
    <property type="entry name" value="GNAT_dom"/>
</dbReference>
<dbReference type="InterPro" id="IPR016181">
    <property type="entry name" value="Acyl_CoA_acyltransferase"/>
</dbReference>
<dbReference type="SUPFAM" id="SSF55729">
    <property type="entry name" value="Acyl-CoA N-acyltransferases (Nat)"/>
    <property type="match status" value="1"/>
</dbReference>
<keyword evidence="8" id="KW-0519">Myristate</keyword>
<keyword evidence="11" id="KW-0012">Acyltransferase</keyword>
<evidence type="ECO:0000256" key="11">
    <source>
        <dbReference type="ARBA" id="ARBA00023315"/>
    </source>
</evidence>
<gene>
    <name evidence="17" type="ORF">BSL78_02926</name>
</gene>
<dbReference type="EMBL" id="MRZV01000065">
    <property type="protein sequence ID" value="PIK60112.1"/>
    <property type="molecule type" value="Genomic_DNA"/>
</dbReference>
<evidence type="ECO:0000256" key="4">
    <source>
        <dbReference type="ARBA" id="ARBA00012950"/>
    </source>
</evidence>
<dbReference type="OrthoDB" id="424551at2759"/>
<proteinExistence type="inferred from homology"/>
<dbReference type="GO" id="GO:0005737">
    <property type="term" value="C:cytoplasm"/>
    <property type="evidence" value="ECO:0007669"/>
    <property type="project" value="UniProtKB-SubCell"/>
</dbReference>
<evidence type="ECO:0000259" key="16">
    <source>
        <dbReference type="PROSITE" id="PS51186"/>
    </source>
</evidence>
<dbReference type="Gene3D" id="3.40.630.30">
    <property type="match status" value="1"/>
</dbReference>
<dbReference type="STRING" id="307972.A0A2G8LIR6"/>
<evidence type="ECO:0000313" key="17">
    <source>
        <dbReference type="EMBL" id="PIK60112.1"/>
    </source>
</evidence>
<evidence type="ECO:0000256" key="1">
    <source>
        <dbReference type="ARBA" id="ARBA00004123"/>
    </source>
</evidence>
<comment type="caution">
    <text evidence="17">The sequence shown here is derived from an EMBL/GenBank/DDBJ whole genome shotgun (WGS) entry which is preliminary data.</text>
</comment>
<comment type="similarity">
    <text evidence="3">Belongs to the acetyltransferase family. NAA40 subfamily.</text>
</comment>
<evidence type="ECO:0000256" key="10">
    <source>
        <dbReference type="ARBA" id="ARBA00023288"/>
    </source>
</evidence>
<evidence type="ECO:0000256" key="15">
    <source>
        <dbReference type="ARBA" id="ARBA00082154"/>
    </source>
</evidence>
<dbReference type="Proteomes" id="UP000230750">
    <property type="component" value="Unassembled WGS sequence"/>
</dbReference>
<evidence type="ECO:0000313" key="18">
    <source>
        <dbReference type="Proteomes" id="UP000230750"/>
    </source>
</evidence>
<dbReference type="GO" id="GO:0005634">
    <property type="term" value="C:nucleus"/>
    <property type="evidence" value="ECO:0007669"/>
    <property type="project" value="UniProtKB-SubCell"/>
</dbReference>
<feature type="domain" description="N-acetyltransferase" evidence="16">
    <location>
        <begin position="72"/>
        <end position="222"/>
    </location>
</feature>
<dbReference type="PANTHER" id="PTHR20531">
    <property type="entry name" value="N-ALPHA-ACETYLTRANSFERASE 40"/>
    <property type="match status" value="1"/>
</dbReference>
<keyword evidence="7 17" id="KW-0808">Transferase</keyword>
<dbReference type="GO" id="GO:0010485">
    <property type="term" value="F:histone H4 acetyltransferase activity"/>
    <property type="evidence" value="ECO:0007669"/>
    <property type="project" value="InterPro"/>
</dbReference>
<accession>A0A2G8LIR6</accession>
<evidence type="ECO:0000256" key="14">
    <source>
        <dbReference type="ARBA" id="ARBA00079213"/>
    </source>
</evidence>
<keyword evidence="9" id="KW-0539">Nucleus</keyword>
<dbReference type="PROSITE" id="PS51186">
    <property type="entry name" value="GNAT"/>
    <property type="match status" value="1"/>
</dbReference>
<dbReference type="AlphaFoldDB" id="A0A2G8LIR6"/>
<dbReference type="Pfam" id="PF00583">
    <property type="entry name" value="Acetyltransf_1"/>
    <property type="match status" value="1"/>
</dbReference>
<keyword evidence="10" id="KW-0449">Lipoprotein</keyword>
<evidence type="ECO:0000256" key="7">
    <source>
        <dbReference type="ARBA" id="ARBA00022679"/>
    </source>
</evidence>
<comment type="catalytic activity">
    <reaction evidence="13">
        <text>N-terminal L-seryl-[histone H4] + acetyl-CoA = N-terminal N(alpha)-acetyl-L-seryl-[histone H4] + CoA + H(+)</text>
        <dbReference type="Rhea" id="RHEA:50596"/>
        <dbReference type="Rhea" id="RHEA-COMP:12740"/>
        <dbReference type="Rhea" id="RHEA-COMP:12743"/>
        <dbReference type="ChEBI" id="CHEBI:15378"/>
        <dbReference type="ChEBI" id="CHEBI:57287"/>
        <dbReference type="ChEBI" id="CHEBI:57288"/>
        <dbReference type="ChEBI" id="CHEBI:64738"/>
        <dbReference type="ChEBI" id="CHEBI:83690"/>
        <dbReference type="EC" id="2.3.1.257"/>
    </reaction>
</comment>
<keyword evidence="18" id="KW-1185">Reference proteome</keyword>
<sequence>MRSRKLFLRTVKRSLKGKEKKQKRKEEQVKLAASQVLVDAANALEDPMSLVVPFKKYDRNGLTVSIDCHKMPECTRDTVDWALSLLSTNMKSLYKQSSWGWKEREKREEITDDRVLLLVARGEDQNPVGFVHFRFDMDFDDEVLYCYEIQLVEEVRRKGLGKFLIQILEMLAYQTQMKKVMLTVFKHNKEANSFFVNQLKYEIDETSPSIYDPMNPEDYDYEILSKPIKKKKTIAAKSE</sequence>
<evidence type="ECO:0000256" key="9">
    <source>
        <dbReference type="ARBA" id="ARBA00023242"/>
    </source>
</evidence>
<evidence type="ECO:0000256" key="8">
    <source>
        <dbReference type="ARBA" id="ARBA00022707"/>
    </source>
</evidence>
<keyword evidence="6" id="KW-0963">Cytoplasm</keyword>
<evidence type="ECO:0000256" key="2">
    <source>
        <dbReference type="ARBA" id="ARBA00004496"/>
    </source>
</evidence>
<reference evidence="17 18" key="1">
    <citation type="journal article" date="2017" name="PLoS Biol.">
        <title>The sea cucumber genome provides insights into morphological evolution and visceral regeneration.</title>
        <authorList>
            <person name="Zhang X."/>
            <person name="Sun L."/>
            <person name="Yuan J."/>
            <person name="Sun Y."/>
            <person name="Gao Y."/>
            <person name="Zhang L."/>
            <person name="Li S."/>
            <person name="Dai H."/>
            <person name="Hamel J.F."/>
            <person name="Liu C."/>
            <person name="Yu Y."/>
            <person name="Liu S."/>
            <person name="Lin W."/>
            <person name="Guo K."/>
            <person name="Jin S."/>
            <person name="Xu P."/>
            <person name="Storey K.B."/>
            <person name="Huan P."/>
            <person name="Zhang T."/>
            <person name="Zhou Y."/>
            <person name="Zhang J."/>
            <person name="Lin C."/>
            <person name="Li X."/>
            <person name="Xing L."/>
            <person name="Huo D."/>
            <person name="Sun M."/>
            <person name="Wang L."/>
            <person name="Mercier A."/>
            <person name="Li F."/>
            <person name="Yang H."/>
            <person name="Xiang J."/>
        </authorList>
    </citation>
    <scope>NUCLEOTIDE SEQUENCE [LARGE SCALE GENOMIC DNA]</scope>
    <source>
        <strain evidence="17">Shaxun</strain>
        <tissue evidence="17">Muscle</tissue>
    </source>
</reference>
<dbReference type="InterPro" id="IPR039949">
    <property type="entry name" value="NAA40"/>
</dbReference>
<name>A0A2G8LIR6_STIJA</name>
<dbReference type="FunFam" id="3.40.630.30:FF:000033">
    <property type="entry name" value="N-alpha-acetyltransferase 40 isoform X1"/>
    <property type="match status" value="1"/>
</dbReference>
<dbReference type="PANTHER" id="PTHR20531:SF1">
    <property type="entry name" value="N-ALPHA-ACETYLTRANSFERASE 40"/>
    <property type="match status" value="1"/>
</dbReference>
<evidence type="ECO:0000256" key="13">
    <source>
        <dbReference type="ARBA" id="ARBA00049524"/>
    </source>
</evidence>
<protein>
    <recommendedName>
        <fullName evidence="5">N-alpha-acetyltransferase 40</fullName>
        <ecNumber evidence="4">2.3.1.257</ecNumber>
    </recommendedName>
    <alternativeName>
        <fullName evidence="14">N-acetyltransferase 11</fullName>
    </alternativeName>
    <alternativeName>
        <fullName evidence="15">N-alpha-acetyltransferase D</fullName>
    </alternativeName>
</protein>
<organism evidence="17 18">
    <name type="scientific">Stichopus japonicus</name>
    <name type="common">Sea cucumber</name>
    <dbReference type="NCBI Taxonomy" id="307972"/>
    <lineage>
        <taxon>Eukaryota</taxon>
        <taxon>Metazoa</taxon>
        <taxon>Echinodermata</taxon>
        <taxon>Eleutherozoa</taxon>
        <taxon>Echinozoa</taxon>
        <taxon>Holothuroidea</taxon>
        <taxon>Aspidochirotacea</taxon>
        <taxon>Aspidochirotida</taxon>
        <taxon>Stichopodidae</taxon>
        <taxon>Apostichopus</taxon>
    </lineage>
</organism>
<evidence type="ECO:0000256" key="5">
    <source>
        <dbReference type="ARBA" id="ARBA00015043"/>
    </source>
</evidence>
<comment type="catalytic activity">
    <reaction evidence="12">
        <text>N-terminal L-seryl-[histone H2A] + acetyl-CoA = N-terminal N(alpha)-acetyl-L-seryl-[histone H2A] + CoA + H(+)</text>
        <dbReference type="Rhea" id="RHEA:50600"/>
        <dbReference type="Rhea" id="RHEA-COMP:12742"/>
        <dbReference type="Rhea" id="RHEA-COMP:12744"/>
        <dbReference type="ChEBI" id="CHEBI:15378"/>
        <dbReference type="ChEBI" id="CHEBI:57287"/>
        <dbReference type="ChEBI" id="CHEBI:57288"/>
        <dbReference type="ChEBI" id="CHEBI:64738"/>
        <dbReference type="ChEBI" id="CHEBI:83690"/>
        <dbReference type="EC" id="2.3.1.257"/>
    </reaction>
</comment>
<evidence type="ECO:0000256" key="3">
    <source>
        <dbReference type="ARBA" id="ARBA00008870"/>
    </source>
</evidence>
<dbReference type="CDD" id="cd04301">
    <property type="entry name" value="NAT_SF"/>
    <property type="match status" value="1"/>
</dbReference>
<dbReference type="GO" id="GO:0043998">
    <property type="term" value="F:histone H2A acetyltransferase activity"/>
    <property type="evidence" value="ECO:0007669"/>
    <property type="project" value="InterPro"/>
</dbReference>